<evidence type="ECO:0000256" key="2">
    <source>
        <dbReference type="ARBA" id="ARBA00023125"/>
    </source>
</evidence>
<dbReference type="InterPro" id="IPR036390">
    <property type="entry name" value="WH_DNA-bd_sf"/>
</dbReference>
<dbReference type="Pfam" id="PF00392">
    <property type="entry name" value="GntR"/>
    <property type="match status" value="1"/>
</dbReference>
<protein>
    <submittedName>
        <fullName evidence="5">GntR family transcriptional regulator</fullName>
    </submittedName>
</protein>
<dbReference type="PANTHER" id="PTHR43537">
    <property type="entry name" value="TRANSCRIPTIONAL REGULATOR, GNTR FAMILY"/>
    <property type="match status" value="1"/>
</dbReference>
<dbReference type="InterPro" id="IPR008920">
    <property type="entry name" value="TF_FadR/GntR_C"/>
</dbReference>
<dbReference type="EMBL" id="BKBA01000002">
    <property type="protein sequence ID" value="GEQ12194.1"/>
    <property type="molecule type" value="Genomic_DNA"/>
</dbReference>
<keyword evidence="3" id="KW-0804">Transcription</keyword>
<dbReference type="GO" id="GO:0003677">
    <property type="term" value="F:DNA binding"/>
    <property type="evidence" value="ECO:0007669"/>
    <property type="project" value="UniProtKB-KW"/>
</dbReference>
<comment type="caution">
    <text evidence="5">The sequence shown here is derived from an EMBL/GenBank/DDBJ whole genome shotgun (WGS) entry which is preliminary data.</text>
</comment>
<dbReference type="SUPFAM" id="SSF46785">
    <property type="entry name" value="Winged helix' DNA-binding domain"/>
    <property type="match status" value="1"/>
</dbReference>
<organism evidence="5 6">
    <name type="scientific">Knoellia locipacati</name>
    <dbReference type="NCBI Taxonomy" id="882824"/>
    <lineage>
        <taxon>Bacteria</taxon>
        <taxon>Bacillati</taxon>
        <taxon>Actinomycetota</taxon>
        <taxon>Actinomycetes</taxon>
        <taxon>Micrococcales</taxon>
        <taxon>Intrasporangiaceae</taxon>
        <taxon>Knoellia</taxon>
    </lineage>
</organism>
<dbReference type="Pfam" id="PF07729">
    <property type="entry name" value="FCD"/>
    <property type="match status" value="1"/>
</dbReference>
<proteinExistence type="predicted"/>
<dbReference type="InterPro" id="IPR036388">
    <property type="entry name" value="WH-like_DNA-bd_sf"/>
</dbReference>
<dbReference type="Gene3D" id="1.20.120.530">
    <property type="entry name" value="GntR ligand-binding domain-like"/>
    <property type="match status" value="1"/>
</dbReference>
<sequence>MTKSESAYQLLRDRILSGALAPGQVLQQRELAATLGISTTPLREALRRLMTEGLVDLDSHRDARITELRAEQARDLIELRSALDPLAAALAAERRTSDDLAEMRAALDALEPLASGTTVEQLGAHRRFHRAVYTAGHNPLLVASLEQLWDQSDRYRLLVLAGGDPSADGSEAGDKAQEHRALVAAIADRDGETAAEVMRGHIGTSLGARAVRQLGQ</sequence>
<dbReference type="CDD" id="cd07377">
    <property type="entry name" value="WHTH_GntR"/>
    <property type="match status" value="1"/>
</dbReference>
<feature type="domain" description="HTH gntR-type" evidence="4">
    <location>
        <begin position="1"/>
        <end position="68"/>
    </location>
</feature>
<keyword evidence="1" id="KW-0805">Transcription regulation</keyword>
<name>A0A512SW91_9MICO</name>
<dbReference type="InterPro" id="IPR011711">
    <property type="entry name" value="GntR_C"/>
</dbReference>
<dbReference type="SMART" id="SM00345">
    <property type="entry name" value="HTH_GNTR"/>
    <property type="match status" value="1"/>
</dbReference>
<dbReference type="RefSeq" id="WP_147061720.1">
    <property type="nucleotide sequence ID" value="NZ_BAABDN010000001.1"/>
</dbReference>
<evidence type="ECO:0000256" key="3">
    <source>
        <dbReference type="ARBA" id="ARBA00023163"/>
    </source>
</evidence>
<keyword evidence="2" id="KW-0238">DNA-binding</keyword>
<dbReference type="PROSITE" id="PS50949">
    <property type="entry name" value="HTH_GNTR"/>
    <property type="match status" value="1"/>
</dbReference>
<dbReference type="InterPro" id="IPR000524">
    <property type="entry name" value="Tscrpt_reg_HTH_GntR"/>
</dbReference>
<gene>
    <name evidence="5" type="ORF">KLO01_02410</name>
</gene>
<dbReference type="Gene3D" id="1.10.10.10">
    <property type="entry name" value="Winged helix-like DNA-binding domain superfamily/Winged helix DNA-binding domain"/>
    <property type="match status" value="1"/>
</dbReference>
<evidence type="ECO:0000313" key="5">
    <source>
        <dbReference type="EMBL" id="GEQ12194.1"/>
    </source>
</evidence>
<dbReference type="Proteomes" id="UP000321793">
    <property type="component" value="Unassembled WGS sequence"/>
</dbReference>
<dbReference type="GO" id="GO:0003700">
    <property type="term" value="F:DNA-binding transcription factor activity"/>
    <property type="evidence" value="ECO:0007669"/>
    <property type="project" value="InterPro"/>
</dbReference>
<evidence type="ECO:0000259" key="4">
    <source>
        <dbReference type="PROSITE" id="PS50949"/>
    </source>
</evidence>
<reference evidence="5 6" key="1">
    <citation type="submission" date="2019-07" db="EMBL/GenBank/DDBJ databases">
        <title>Whole genome shotgun sequence of Knoellia locipacati NBRC 109775.</title>
        <authorList>
            <person name="Hosoyama A."/>
            <person name="Uohara A."/>
            <person name="Ohji S."/>
            <person name="Ichikawa N."/>
        </authorList>
    </citation>
    <scope>NUCLEOTIDE SEQUENCE [LARGE SCALE GENOMIC DNA]</scope>
    <source>
        <strain evidence="5 6">NBRC 109775</strain>
    </source>
</reference>
<evidence type="ECO:0000313" key="6">
    <source>
        <dbReference type="Proteomes" id="UP000321793"/>
    </source>
</evidence>
<dbReference type="PANTHER" id="PTHR43537:SF24">
    <property type="entry name" value="GLUCONATE OPERON TRANSCRIPTIONAL REPRESSOR"/>
    <property type="match status" value="1"/>
</dbReference>
<dbReference type="AlphaFoldDB" id="A0A512SW91"/>
<keyword evidence="6" id="KW-1185">Reference proteome</keyword>
<dbReference type="SUPFAM" id="SSF48008">
    <property type="entry name" value="GntR ligand-binding domain-like"/>
    <property type="match status" value="1"/>
</dbReference>
<dbReference type="SMART" id="SM00895">
    <property type="entry name" value="FCD"/>
    <property type="match status" value="1"/>
</dbReference>
<accession>A0A512SW91</accession>
<evidence type="ECO:0000256" key="1">
    <source>
        <dbReference type="ARBA" id="ARBA00023015"/>
    </source>
</evidence>
<dbReference type="OrthoDB" id="8680240at2"/>